<evidence type="ECO:0000313" key="3">
    <source>
        <dbReference type="Proteomes" id="UP000053300"/>
    </source>
</evidence>
<dbReference type="SUPFAM" id="SSF101327">
    <property type="entry name" value="YgfB-like"/>
    <property type="match status" value="1"/>
</dbReference>
<accession>A0A1V0BIQ4</accession>
<dbReference type="Proteomes" id="UP000053300">
    <property type="component" value="Unassembled WGS sequence"/>
</dbReference>
<accession>A0A1V3TLQ7</accession>
<gene>
    <name evidence="2" type="ORF">AS359_02730</name>
    <name evidence="1" type="ORF">B5M06_06745</name>
</gene>
<protein>
    <submittedName>
        <fullName evidence="2">Zinc chelation protein SecC</fullName>
    </submittedName>
</protein>
<dbReference type="InterPro" id="IPR011978">
    <property type="entry name" value="YgfB-like"/>
</dbReference>
<evidence type="ECO:0000313" key="1">
    <source>
        <dbReference type="EMBL" id="AQZ99809.1"/>
    </source>
</evidence>
<organism evidence="2 3">
    <name type="scientific">Comamonas kerstersii</name>
    <dbReference type="NCBI Taxonomy" id="225992"/>
    <lineage>
        <taxon>Bacteria</taxon>
        <taxon>Pseudomonadati</taxon>
        <taxon>Pseudomonadota</taxon>
        <taxon>Betaproteobacteria</taxon>
        <taxon>Burkholderiales</taxon>
        <taxon>Comamonadaceae</taxon>
        <taxon>Comamonas</taxon>
    </lineage>
</organism>
<dbReference type="Gene3D" id="3.10.450.50">
    <property type="match status" value="1"/>
</dbReference>
<dbReference type="KEGG" id="cke:B5M06_06745"/>
<dbReference type="SUPFAM" id="SSF103642">
    <property type="entry name" value="Sec-C motif"/>
    <property type="match status" value="1"/>
</dbReference>
<sequence>MENTENQAVEAHTALSTDMLEELDNMLEDLRTREDEIPQWEFCDGFLAAVVCTRREIPVAEWLPMLLGDGETLEVAEGQPLPKLDVFKDEAQQARFLELAQLRLAEIREQLDAPIKSLQDEAAFQPEIMDTRGALLLLPEAERAELADEEVPSLAQVWALGFMFVVENWAEEWAAPRDKEAAQMLDAAMEFIVNLTEDDDGEPELNLYDEAGPASTSQDRLDAFGEAIWAVYDLRQLWRSMGPRVETIVKGDLPGRNDPCSCGSGKKFKKCCGA</sequence>
<accession>A0A0W7Z0C0</accession>
<dbReference type="InterPro" id="IPR036255">
    <property type="entry name" value="YgfB-like_sf"/>
</dbReference>
<dbReference type="RefSeq" id="WP_054065014.1">
    <property type="nucleotide sequence ID" value="NZ_CATYED010000003.1"/>
</dbReference>
<dbReference type="Proteomes" id="UP000242792">
    <property type="component" value="Chromosome"/>
</dbReference>
<evidence type="ECO:0000313" key="4">
    <source>
        <dbReference type="Proteomes" id="UP000242792"/>
    </source>
</evidence>
<evidence type="ECO:0000313" key="2">
    <source>
        <dbReference type="EMBL" id="KUF40723.1"/>
    </source>
</evidence>
<dbReference type="EMBL" id="LPXH01000027">
    <property type="protein sequence ID" value="KUF40723.1"/>
    <property type="molecule type" value="Genomic_DNA"/>
</dbReference>
<reference evidence="1 4" key="2">
    <citation type="submission" date="2017-03" db="EMBL/GenBank/DDBJ databases">
        <title>Rapid Whole Genome Sequencing of Comamonas kerstersii Causing Continuous ambulatory Peritoneal Dialysis-Associated Peritonitis.</title>
        <authorList>
            <person name="Zheng B."/>
        </authorList>
    </citation>
    <scope>NUCLEOTIDE SEQUENCE [LARGE SCALE GENOMIC DNA]</scope>
    <source>
        <strain evidence="1 4">8943</strain>
    </source>
</reference>
<dbReference type="Pfam" id="PF03695">
    <property type="entry name" value="UPF0149"/>
    <property type="match status" value="1"/>
</dbReference>
<keyword evidence="3" id="KW-1185">Reference proteome</keyword>
<dbReference type="EMBL" id="CP020121">
    <property type="protein sequence ID" value="AQZ99809.1"/>
    <property type="molecule type" value="Genomic_DNA"/>
</dbReference>
<dbReference type="AlphaFoldDB" id="A0A0W7Z0C0"/>
<dbReference type="InterPro" id="IPR004027">
    <property type="entry name" value="SEC_C_motif"/>
</dbReference>
<dbReference type="GeneID" id="83039018"/>
<dbReference type="OrthoDB" id="570299at2"/>
<name>A0A0W7Z0C0_9BURK</name>
<dbReference type="Pfam" id="PF02810">
    <property type="entry name" value="SEC-C"/>
    <property type="match status" value="1"/>
</dbReference>
<dbReference type="STRING" id="225992.B5M06_06745"/>
<reference evidence="2 3" key="1">
    <citation type="submission" date="2015-12" db="EMBL/GenBank/DDBJ databases">
        <title>Complete genome sequence of a multi-drug resistant strain Acidovorax sp. 12322-1.</title>
        <authorList>
            <person name="Ming D."/>
            <person name="Wang M."/>
            <person name="Hu S."/>
            <person name="Zhou Y."/>
            <person name="Jiang T."/>
        </authorList>
    </citation>
    <scope>NUCLEOTIDE SEQUENCE [LARGE SCALE GENOMIC DNA]</scope>
    <source>
        <strain evidence="2 3">12322-1</strain>
    </source>
</reference>
<proteinExistence type="predicted"/>